<evidence type="ECO:0000313" key="4">
    <source>
        <dbReference type="Proteomes" id="UP000271339"/>
    </source>
</evidence>
<reference evidence="3 4" key="1">
    <citation type="submission" date="2018-10" db="EMBL/GenBank/DDBJ databases">
        <title>Genomic Encyclopedia of Archaeal and Bacterial Type Strains, Phase II (KMG-II): from individual species to whole genera.</title>
        <authorList>
            <person name="Goeker M."/>
        </authorList>
    </citation>
    <scope>NUCLEOTIDE SEQUENCE [LARGE SCALE GENOMIC DNA]</scope>
    <source>
        <strain evidence="3 4">DSM 23424</strain>
    </source>
</reference>
<accession>A0A3L9YH24</accession>
<dbReference type="Proteomes" id="UP000271339">
    <property type="component" value="Unassembled WGS sequence"/>
</dbReference>
<name>A0A3L9YH24_9FLAO</name>
<evidence type="ECO:0000313" key="3">
    <source>
        <dbReference type="EMBL" id="RMA57188.1"/>
    </source>
</evidence>
<dbReference type="EMBL" id="REFC01000015">
    <property type="protein sequence ID" value="RMA57188.1"/>
    <property type="molecule type" value="Genomic_DNA"/>
</dbReference>
<proteinExistence type="predicted"/>
<keyword evidence="1" id="KW-0812">Transmembrane</keyword>
<feature type="transmembrane region" description="Helical" evidence="1">
    <location>
        <begin position="291"/>
        <end position="309"/>
    </location>
</feature>
<feature type="transmembrane region" description="Helical" evidence="1">
    <location>
        <begin position="176"/>
        <end position="192"/>
    </location>
</feature>
<feature type="transmembrane region" description="Helical" evidence="1">
    <location>
        <begin position="257"/>
        <end position="279"/>
    </location>
</feature>
<keyword evidence="1" id="KW-1133">Transmembrane helix</keyword>
<dbReference type="InterPro" id="IPR018677">
    <property type="entry name" value="DUF2157"/>
</dbReference>
<dbReference type="OrthoDB" id="642680at2"/>
<keyword evidence="4" id="KW-1185">Reference proteome</keyword>
<feature type="transmembrane region" description="Helical" evidence="1">
    <location>
        <begin position="321"/>
        <end position="338"/>
    </location>
</feature>
<gene>
    <name evidence="3" type="ORF">BXY75_3075</name>
</gene>
<keyword evidence="1" id="KW-0472">Membrane</keyword>
<dbReference type="RefSeq" id="WP_121908606.1">
    <property type="nucleotide sequence ID" value="NZ_REFC01000015.1"/>
</dbReference>
<evidence type="ECO:0000256" key="1">
    <source>
        <dbReference type="SAM" id="Phobius"/>
    </source>
</evidence>
<evidence type="ECO:0000259" key="2">
    <source>
        <dbReference type="Pfam" id="PF09925"/>
    </source>
</evidence>
<feature type="transmembrane region" description="Helical" evidence="1">
    <location>
        <begin position="344"/>
        <end position="362"/>
    </location>
</feature>
<feature type="transmembrane region" description="Helical" evidence="1">
    <location>
        <begin position="227"/>
        <end position="245"/>
    </location>
</feature>
<dbReference type="AlphaFoldDB" id="A0A3L9YH24"/>
<feature type="domain" description="DUF2157" evidence="2">
    <location>
        <begin position="11"/>
        <end position="152"/>
    </location>
</feature>
<feature type="transmembrane region" description="Helical" evidence="1">
    <location>
        <begin position="41"/>
        <end position="62"/>
    </location>
</feature>
<protein>
    <submittedName>
        <fullName evidence="3">Putative membrane protein</fullName>
    </submittedName>
</protein>
<organism evidence="3 4">
    <name type="scientific">Ulvibacter antarcticus</name>
    <dbReference type="NCBI Taxonomy" id="442714"/>
    <lineage>
        <taxon>Bacteria</taxon>
        <taxon>Pseudomonadati</taxon>
        <taxon>Bacteroidota</taxon>
        <taxon>Flavobacteriia</taxon>
        <taxon>Flavobacteriales</taxon>
        <taxon>Flavobacteriaceae</taxon>
        <taxon>Ulvibacter</taxon>
    </lineage>
</organism>
<sequence>MNSKLEKDLDELVEANVISSEVSSNISQYYTHKKSDSPNRLFTIFGVLGSLLVGLGIILILAHNWDDFSRSVKTIWAFIPLVVAQALSAFVLIKKKSSAWKETAATLLFFAIGASISLVSQIYNIPGSMPDFLLSWIILAAPLIYLLRSNAAAMLFMLFITVYACNVGYFNEDKPWWYLAMLLWMLPHYFGLLKAEPKANITGVFNWLMPMSILISLGAFVGDIESMGLLLYIMLFGLFYNLGKLPFFESTKLRTNGYLLLGSLGTIIVLLIASFRGVWEEFDFSRYENQDILISSLFFVAILGVLGFLFRKKKIKEFNLFQYAFFGFGIIFLINFIAPEIPAILVNILVFALGIFAVRIGSIKGMYSILNYGLLIITVLISCRFFDTDISFVIRGLLFVAIGAGFFATNYFMYRKQLQKIKKDE</sequence>
<feature type="transmembrane region" description="Helical" evidence="1">
    <location>
        <begin position="129"/>
        <end position="147"/>
    </location>
</feature>
<feature type="transmembrane region" description="Helical" evidence="1">
    <location>
        <begin position="74"/>
        <end position="93"/>
    </location>
</feature>
<feature type="transmembrane region" description="Helical" evidence="1">
    <location>
        <begin position="369"/>
        <end position="386"/>
    </location>
</feature>
<dbReference type="Pfam" id="PF09925">
    <property type="entry name" value="DUF2157"/>
    <property type="match status" value="1"/>
</dbReference>
<feature type="transmembrane region" description="Helical" evidence="1">
    <location>
        <begin position="204"/>
        <end position="221"/>
    </location>
</feature>
<feature type="transmembrane region" description="Helical" evidence="1">
    <location>
        <begin position="105"/>
        <end position="123"/>
    </location>
</feature>
<comment type="caution">
    <text evidence="3">The sequence shown here is derived from an EMBL/GenBank/DDBJ whole genome shotgun (WGS) entry which is preliminary data.</text>
</comment>
<feature type="transmembrane region" description="Helical" evidence="1">
    <location>
        <begin position="392"/>
        <end position="413"/>
    </location>
</feature>